<dbReference type="GO" id="GO:0071218">
    <property type="term" value="P:cellular response to misfolded protein"/>
    <property type="evidence" value="ECO:0007669"/>
    <property type="project" value="TreeGrafter"/>
</dbReference>
<dbReference type="EMBL" id="CP144099">
    <property type="protein sequence ID" value="WWC87007.1"/>
    <property type="molecule type" value="Genomic_DNA"/>
</dbReference>
<keyword evidence="4" id="KW-1185">Reference proteome</keyword>
<evidence type="ECO:0000313" key="4">
    <source>
        <dbReference type="Proteomes" id="UP001355207"/>
    </source>
</evidence>
<dbReference type="InterPro" id="IPR001623">
    <property type="entry name" value="DnaJ_domain"/>
</dbReference>
<gene>
    <name evidence="3" type="ORF">L201_001889</name>
</gene>
<accession>A0AAX4JNM1</accession>
<dbReference type="AlphaFoldDB" id="A0AAX4JNM1"/>
<dbReference type="PROSITE" id="PS50076">
    <property type="entry name" value="DNAJ_2"/>
    <property type="match status" value="1"/>
</dbReference>
<feature type="compositionally biased region" description="Low complexity" evidence="1">
    <location>
        <begin position="29"/>
        <end position="44"/>
    </location>
</feature>
<feature type="region of interest" description="Disordered" evidence="1">
    <location>
        <begin position="29"/>
        <end position="95"/>
    </location>
</feature>
<sequence>MSALRPCCKPILNRFSSCHSYITHRYASTASIESNSEPSSSSAAQYTYTRRKATDNDGNNSSSSSNRKGKGKSTNSLADTYRFPEKGRLGGAPDPFEVMGLETGATETEVKKQYYKLALLLHPDSSHPSSSHDHFSTLNRAYKLLSTPSSRKAYLKTGYGWNLTTQFTSNRAPGDWGMHEEIMRRSKGGTSQWERRKYRDSDAGKGSWGGFDGSQGWRPYNDQTMGFDSHSFNGTGEERYMSNPKFLGVLGIVGLSVAWMQFHRVGAAADSHRELLDRQNTDASHALAQARYEAAIHGKKRREQIRRRVREAEIMRELEKTENGEISPHDIDLEITQPSSRST</sequence>
<feature type="region of interest" description="Disordered" evidence="1">
    <location>
        <begin position="187"/>
        <end position="214"/>
    </location>
</feature>
<reference evidence="3 4" key="1">
    <citation type="submission" date="2024-01" db="EMBL/GenBank/DDBJ databases">
        <title>Comparative genomics of Cryptococcus and Kwoniella reveals pathogenesis evolution and contrasting modes of karyotype evolution via chromosome fusion or intercentromeric recombination.</title>
        <authorList>
            <person name="Coelho M.A."/>
            <person name="David-Palma M."/>
            <person name="Shea T."/>
            <person name="Bowers K."/>
            <person name="McGinley-Smith S."/>
            <person name="Mohammad A.W."/>
            <person name="Gnirke A."/>
            <person name="Yurkov A.M."/>
            <person name="Nowrousian M."/>
            <person name="Sun S."/>
            <person name="Cuomo C.A."/>
            <person name="Heitman J."/>
        </authorList>
    </citation>
    <scope>NUCLEOTIDE SEQUENCE [LARGE SCALE GENOMIC DNA]</scope>
    <source>
        <strain evidence="3 4">CBS 6074</strain>
    </source>
</reference>
<dbReference type="PRINTS" id="PR00625">
    <property type="entry name" value="JDOMAIN"/>
</dbReference>
<dbReference type="RefSeq" id="XP_066073770.1">
    <property type="nucleotide sequence ID" value="XM_066217673.1"/>
</dbReference>
<dbReference type="GO" id="GO:0005789">
    <property type="term" value="C:endoplasmic reticulum membrane"/>
    <property type="evidence" value="ECO:0007669"/>
    <property type="project" value="TreeGrafter"/>
</dbReference>
<feature type="compositionally biased region" description="Basic and acidic residues" evidence="1">
    <location>
        <begin position="193"/>
        <end position="203"/>
    </location>
</feature>
<dbReference type="Gene3D" id="1.10.287.110">
    <property type="entry name" value="DnaJ domain"/>
    <property type="match status" value="1"/>
</dbReference>
<evidence type="ECO:0000256" key="1">
    <source>
        <dbReference type="SAM" id="MobiDB-lite"/>
    </source>
</evidence>
<protein>
    <recommendedName>
        <fullName evidence="2">J domain-containing protein</fullName>
    </recommendedName>
</protein>
<dbReference type="GeneID" id="91092561"/>
<organism evidence="3 4">
    <name type="scientific">Kwoniella dendrophila CBS 6074</name>
    <dbReference type="NCBI Taxonomy" id="1295534"/>
    <lineage>
        <taxon>Eukaryota</taxon>
        <taxon>Fungi</taxon>
        <taxon>Dikarya</taxon>
        <taxon>Basidiomycota</taxon>
        <taxon>Agaricomycotina</taxon>
        <taxon>Tremellomycetes</taxon>
        <taxon>Tremellales</taxon>
        <taxon>Cryptococcaceae</taxon>
        <taxon>Kwoniella</taxon>
    </lineage>
</organism>
<feature type="region of interest" description="Disordered" evidence="1">
    <location>
        <begin position="320"/>
        <end position="343"/>
    </location>
</feature>
<evidence type="ECO:0000313" key="3">
    <source>
        <dbReference type="EMBL" id="WWC87007.1"/>
    </source>
</evidence>
<dbReference type="SUPFAM" id="SSF46565">
    <property type="entry name" value="Chaperone J-domain"/>
    <property type="match status" value="1"/>
</dbReference>
<feature type="compositionally biased region" description="Basic and acidic residues" evidence="1">
    <location>
        <begin position="320"/>
        <end position="332"/>
    </location>
</feature>
<evidence type="ECO:0000259" key="2">
    <source>
        <dbReference type="PROSITE" id="PS50076"/>
    </source>
</evidence>
<proteinExistence type="predicted"/>
<dbReference type="InterPro" id="IPR036869">
    <property type="entry name" value="J_dom_sf"/>
</dbReference>
<dbReference type="Pfam" id="PF00226">
    <property type="entry name" value="DnaJ"/>
    <property type="match status" value="1"/>
</dbReference>
<feature type="domain" description="J" evidence="2">
    <location>
        <begin position="94"/>
        <end position="158"/>
    </location>
</feature>
<dbReference type="PANTHER" id="PTHR43908:SF3">
    <property type="entry name" value="AT29763P-RELATED"/>
    <property type="match status" value="1"/>
</dbReference>
<dbReference type="Proteomes" id="UP001355207">
    <property type="component" value="Chromosome 2"/>
</dbReference>
<dbReference type="InterPro" id="IPR051100">
    <property type="entry name" value="DnaJ_subfamily_B/C"/>
</dbReference>
<dbReference type="SMART" id="SM00271">
    <property type="entry name" value="DnaJ"/>
    <property type="match status" value="1"/>
</dbReference>
<dbReference type="GO" id="GO:0030544">
    <property type="term" value="F:Hsp70 protein binding"/>
    <property type="evidence" value="ECO:0007669"/>
    <property type="project" value="TreeGrafter"/>
</dbReference>
<dbReference type="PANTHER" id="PTHR43908">
    <property type="entry name" value="AT29763P-RELATED"/>
    <property type="match status" value="1"/>
</dbReference>
<name>A0AAX4JNM1_9TREE</name>
<dbReference type="CDD" id="cd06257">
    <property type="entry name" value="DnaJ"/>
    <property type="match status" value="1"/>
</dbReference>
<feature type="compositionally biased region" description="Low complexity" evidence="1">
    <location>
        <begin position="56"/>
        <end position="76"/>
    </location>
</feature>